<organism evidence="1 2">
    <name type="scientific">Panagrolaimus superbus</name>
    <dbReference type="NCBI Taxonomy" id="310955"/>
    <lineage>
        <taxon>Eukaryota</taxon>
        <taxon>Metazoa</taxon>
        <taxon>Ecdysozoa</taxon>
        <taxon>Nematoda</taxon>
        <taxon>Chromadorea</taxon>
        <taxon>Rhabditida</taxon>
        <taxon>Tylenchina</taxon>
        <taxon>Panagrolaimomorpha</taxon>
        <taxon>Panagrolaimoidea</taxon>
        <taxon>Panagrolaimidae</taxon>
        <taxon>Panagrolaimus</taxon>
    </lineage>
</organism>
<evidence type="ECO:0000313" key="2">
    <source>
        <dbReference type="WBParaSite" id="PSU_v2.g670.t1"/>
    </source>
</evidence>
<accession>A0A914Z2X6</accession>
<keyword evidence="1" id="KW-1185">Reference proteome</keyword>
<dbReference type="WBParaSite" id="PSU_v2.g670.t1">
    <property type="protein sequence ID" value="PSU_v2.g670.t1"/>
    <property type="gene ID" value="PSU_v2.g670"/>
</dbReference>
<evidence type="ECO:0000313" key="1">
    <source>
        <dbReference type="Proteomes" id="UP000887577"/>
    </source>
</evidence>
<name>A0A914Z2X6_9BILA</name>
<dbReference type="AntiFam" id="ANF00142">
    <property type="entry name" value="Shadow ORF (opposite yadG)"/>
</dbReference>
<dbReference type="AlphaFoldDB" id="A0A914Z2X6"/>
<reference evidence="2" key="1">
    <citation type="submission" date="2022-11" db="UniProtKB">
        <authorList>
            <consortium name="WormBaseParasite"/>
        </authorList>
    </citation>
    <scope>IDENTIFICATION</scope>
</reference>
<dbReference type="Proteomes" id="UP000887577">
    <property type="component" value="Unplaced"/>
</dbReference>
<protein>
    <submittedName>
        <fullName evidence="2">Uncharacterized protein</fullName>
    </submittedName>
</protein>
<sequence>MRDHHDRAFEGGQCFGQRFAHFQVKVVGRFVQQQHVRLLPGDQRQRQARALATGEPIDRLECTVAREVPLA</sequence>
<proteinExistence type="predicted"/>